<comment type="caution">
    <text evidence="3">The sequence shown here is derived from an EMBL/GenBank/DDBJ whole genome shotgun (WGS) entry which is preliminary data.</text>
</comment>
<evidence type="ECO:0000313" key="4">
    <source>
        <dbReference type="Proteomes" id="UP000289152"/>
    </source>
</evidence>
<feature type="transmembrane region" description="Helical" evidence="2">
    <location>
        <begin position="6"/>
        <end position="32"/>
    </location>
</feature>
<keyword evidence="2" id="KW-0472">Membrane</keyword>
<name>A0A4Q1BK01_TREME</name>
<sequence length="246" mass="27850">MPLILWLLLAVSLVLELVYLAPMMILEVWGLVRGRPIKSAWLQVGLHLVLISLFLVPQFLALLLLLISTQLPTCSPSSLTHSTIKTIPNFPTNHNSTACKNLPLAVRLVIGNLVILLLILVVIIGSILFDRKIRPTLKIIYWSSPHLTSTSDRRSSGGHMMNQDSSNSAKEIDIRDEFHIRKENNDSDDEKRDIGRSSSDKTSEEKFEMTDMMDMSDGRQFMQDRGVRWTIGMGESLWDLETYFGI</sequence>
<dbReference type="InParanoid" id="A0A4Q1BK01"/>
<reference evidence="3 4" key="1">
    <citation type="submission" date="2016-06" db="EMBL/GenBank/DDBJ databases">
        <title>Evolution of pathogenesis and genome organization in the Tremellales.</title>
        <authorList>
            <person name="Cuomo C."/>
            <person name="Litvintseva A."/>
            <person name="Heitman J."/>
            <person name="Chen Y."/>
            <person name="Sun S."/>
            <person name="Springer D."/>
            <person name="Dromer F."/>
            <person name="Young S."/>
            <person name="Zeng Q."/>
            <person name="Chapman S."/>
            <person name="Gujja S."/>
            <person name="Saif S."/>
            <person name="Birren B."/>
        </authorList>
    </citation>
    <scope>NUCLEOTIDE SEQUENCE [LARGE SCALE GENOMIC DNA]</scope>
    <source>
        <strain evidence="3 4">ATCC 28783</strain>
    </source>
</reference>
<keyword evidence="2" id="KW-0812">Transmembrane</keyword>
<evidence type="ECO:0000313" key="3">
    <source>
        <dbReference type="EMBL" id="RXK37922.1"/>
    </source>
</evidence>
<keyword evidence="2" id="KW-1133">Transmembrane helix</keyword>
<dbReference type="VEuPathDB" id="FungiDB:TREMEDRAFT_64411"/>
<protein>
    <submittedName>
        <fullName evidence="3">Uncharacterized protein</fullName>
    </submittedName>
</protein>
<feature type="compositionally biased region" description="Basic and acidic residues" evidence="1">
    <location>
        <begin position="170"/>
        <end position="208"/>
    </location>
</feature>
<dbReference type="OrthoDB" id="2565110at2759"/>
<evidence type="ECO:0000256" key="1">
    <source>
        <dbReference type="SAM" id="MobiDB-lite"/>
    </source>
</evidence>
<feature type="transmembrane region" description="Helical" evidence="2">
    <location>
        <begin position="104"/>
        <end position="129"/>
    </location>
</feature>
<feature type="region of interest" description="Disordered" evidence="1">
    <location>
        <begin position="147"/>
        <end position="208"/>
    </location>
</feature>
<dbReference type="Proteomes" id="UP000289152">
    <property type="component" value="Unassembled WGS sequence"/>
</dbReference>
<feature type="transmembrane region" description="Helical" evidence="2">
    <location>
        <begin position="44"/>
        <end position="67"/>
    </location>
</feature>
<proteinExistence type="predicted"/>
<dbReference type="AlphaFoldDB" id="A0A4Q1BK01"/>
<keyword evidence="4" id="KW-1185">Reference proteome</keyword>
<evidence type="ECO:0000256" key="2">
    <source>
        <dbReference type="SAM" id="Phobius"/>
    </source>
</evidence>
<gene>
    <name evidence="3" type="ORF">M231_04811</name>
</gene>
<organism evidence="3 4">
    <name type="scientific">Tremella mesenterica</name>
    <name type="common">Jelly fungus</name>
    <dbReference type="NCBI Taxonomy" id="5217"/>
    <lineage>
        <taxon>Eukaryota</taxon>
        <taxon>Fungi</taxon>
        <taxon>Dikarya</taxon>
        <taxon>Basidiomycota</taxon>
        <taxon>Agaricomycotina</taxon>
        <taxon>Tremellomycetes</taxon>
        <taxon>Tremellales</taxon>
        <taxon>Tremellaceae</taxon>
        <taxon>Tremella</taxon>
    </lineage>
</organism>
<accession>A0A4Q1BK01</accession>
<dbReference type="EMBL" id="SDIL01000057">
    <property type="protein sequence ID" value="RXK37922.1"/>
    <property type="molecule type" value="Genomic_DNA"/>
</dbReference>